<sequence length="75" mass="8048">MTPHAPGPGSGGSFCACGRGLFLFAVAEAARLSTSFDGRVAYRSAFGLVTPRRIAKNKETGTTREDRRAYRLGRV</sequence>
<name>A0A9P8YAQ0_9PEZI</name>
<feature type="signal peptide" evidence="1">
    <location>
        <begin position="1"/>
        <end position="29"/>
    </location>
</feature>
<gene>
    <name evidence="2" type="ORF">B0I36DRAFT_317465</name>
</gene>
<comment type="caution">
    <text evidence="2">The sequence shown here is derived from an EMBL/GenBank/DDBJ whole genome shotgun (WGS) entry which is preliminary data.</text>
</comment>
<keyword evidence="1" id="KW-0732">Signal</keyword>
<evidence type="ECO:0000313" key="3">
    <source>
        <dbReference type="Proteomes" id="UP000756346"/>
    </source>
</evidence>
<dbReference type="AlphaFoldDB" id="A0A9P8YAQ0"/>
<evidence type="ECO:0000313" key="2">
    <source>
        <dbReference type="EMBL" id="KAH7035033.1"/>
    </source>
</evidence>
<dbReference type="GeneID" id="70182708"/>
<feature type="chain" id="PRO_5040306418" evidence="1">
    <location>
        <begin position="30"/>
        <end position="75"/>
    </location>
</feature>
<keyword evidence="3" id="KW-1185">Reference proteome</keyword>
<dbReference type="RefSeq" id="XP_046015126.1">
    <property type="nucleotide sequence ID" value="XM_046153162.1"/>
</dbReference>
<dbReference type="EMBL" id="JAGTJQ010000003">
    <property type="protein sequence ID" value="KAH7035033.1"/>
    <property type="molecule type" value="Genomic_DNA"/>
</dbReference>
<dbReference type="Proteomes" id="UP000756346">
    <property type="component" value="Unassembled WGS sequence"/>
</dbReference>
<protein>
    <submittedName>
        <fullName evidence="2">Uncharacterized protein</fullName>
    </submittedName>
</protein>
<organism evidence="2 3">
    <name type="scientific">Microdochium trichocladiopsis</name>
    <dbReference type="NCBI Taxonomy" id="1682393"/>
    <lineage>
        <taxon>Eukaryota</taxon>
        <taxon>Fungi</taxon>
        <taxon>Dikarya</taxon>
        <taxon>Ascomycota</taxon>
        <taxon>Pezizomycotina</taxon>
        <taxon>Sordariomycetes</taxon>
        <taxon>Xylariomycetidae</taxon>
        <taxon>Xylariales</taxon>
        <taxon>Microdochiaceae</taxon>
        <taxon>Microdochium</taxon>
    </lineage>
</organism>
<proteinExistence type="predicted"/>
<reference evidence="2" key="1">
    <citation type="journal article" date="2021" name="Nat. Commun.">
        <title>Genetic determinants of endophytism in the Arabidopsis root mycobiome.</title>
        <authorList>
            <person name="Mesny F."/>
            <person name="Miyauchi S."/>
            <person name="Thiergart T."/>
            <person name="Pickel B."/>
            <person name="Atanasova L."/>
            <person name="Karlsson M."/>
            <person name="Huettel B."/>
            <person name="Barry K.W."/>
            <person name="Haridas S."/>
            <person name="Chen C."/>
            <person name="Bauer D."/>
            <person name="Andreopoulos W."/>
            <person name="Pangilinan J."/>
            <person name="LaButti K."/>
            <person name="Riley R."/>
            <person name="Lipzen A."/>
            <person name="Clum A."/>
            <person name="Drula E."/>
            <person name="Henrissat B."/>
            <person name="Kohler A."/>
            <person name="Grigoriev I.V."/>
            <person name="Martin F.M."/>
            <person name="Hacquard S."/>
        </authorList>
    </citation>
    <scope>NUCLEOTIDE SEQUENCE</scope>
    <source>
        <strain evidence="2">MPI-CAGE-CH-0230</strain>
    </source>
</reference>
<accession>A0A9P8YAQ0</accession>
<evidence type="ECO:0000256" key="1">
    <source>
        <dbReference type="SAM" id="SignalP"/>
    </source>
</evidence>